<evidence type="ECO:0000256" key="4">
    <source>
        <dbReference type="ARBA" id="ARBA00023239"/>
    </source>
</evidence>
<feature type="region of interest" description="Disordered" evidence="6">
    <location>
        <begin position="343"/>
        <end position="375"/>
    </location>
</feature>
<accession>A0ABY7F3H1</accession>
<dbReference type="InterPro" id="IPR029056">
    <property type="entry name" value="Ribokinase-like"/>
</dbReference>
<keyword evidence="3" id="KW-0464">Manganese</keyword>
<evidence type="ECO:0000259" key="7">
    <source>
        <dbReference type="Pfam" id="PF00294"/>
    </source>
</evidence>
<dbReference type="Pfam" id="PF04227">
    <property type="entry name" value="Indigoidine_A"/>
    <property type="match status" value="2"/>
</dbReference>
<evidence type="ECO:0000313" key="9">
    <source>
        <dbReference type="Proteomes" id="UP001164746"/>
    </source>
</evidence>
<organism evidence="8 9">
    <name type="scientific">Mya arenaria</name>
    <name type="common">Soft-shell clam</name>
    <dbReference type="NCBI Taxonomy" id="6604"/>
    <lineage>
        <taxon>Eukaryota</taxon>
        <taxon>Metazoa</taxon>
        <taxon>Spiralia</taxon>
        <taxon>Lophotrochozoa</taxon>
        <taxon>Mollusca</taxon>
        <taxon>Bivalvia</taxon>
        <taxon>Autobranchia</taxon>
        <taxon>Heteroconchia</taxon>
        <taxon>Euheterodonta</taxon>
        <taxon>Imparidentia</taxon>
        <taxon>Neoheterodontei</taxon>
        <taxon>Myida</taxon>
        <taxon>Myoidea</taxon>
        <taxon>Myidae</taxon>
        <taxon>Mya</taxon>
    </lineage>
</organism>
<evidence type="ECO:0000256" key="2">
    <source>
        <dbReference type="ARBA" id="ARBA00022801"/>
    </source>
</evidence>
<gene>
    <name evidence="8" type="ORF">MAR_030766</name>
</gene>
<keyword evidence="1" id="KW-0479">Metal-binding</keyword>
<dbReference type="EMBL" id="CP111021">
    <property type="protein sequence ID" value="WAR16172.1"/>
    <property type="molecule type" value="Genomic_DNA"/>
</dbReference>
<evidence type="ECO:0000256" key="3">
    <source>
        <dbReference type="ARBA" id="ARBA00023211"/>
    </source>
</evidence>
<dbReference type="Gene3D" id="2.10.80.10">
    <property type="entry name" value="Lipase, subunit A"/>
    <property type="match status" value="1"/>
</dbReference>
<sequence>MNLDELDVSFHFMTIGGTVWEWHGIVGVLGHKEKRILNCTEDAECQRSQYCSPHGCIPYGRLGDVCPCQRKYDCVEGECRARVCSRDAECGGRQCCVVGCQEEGRAQGRCQSLGRAGEFCSTGNTSSSIHSGYCPCKDDLECRGGMCHQRICQKNSDCPQNYCCIRFRCVELGHGFRDACEPKQNYNPSSMMAYACPCVTGFRCSPETEKCERQRCRKSRDCPTEMCCKRRRCRECAPTIEPPVLEIEMDVFSGRPNPKWEVDESHHMFGQLVEMLMTSTNTSLGMDLGYRGFIVKDRTGDLGWRTVGIATLPELETVLLESASVGIQPEVLEHVLESIRGMNTTEDSTTTIPQTSTASTSATTTTPRPNTPTPVPVKGCKLPAFVPAPWNAAASRGSGKMHTKPGNAVDVLAATLRDGIRPQAKFNPNIKPMICYIALVIWPNVDFHYYRLDDNKKWSHKPGQTPAINTDKAGKLIADPKTAARGKYTVFVSYLETHTGDLWLFIMLDFSKLFSIGVEASTMFVRDMFSKAALHDGKPLVALETTIVTHGMPHPHNLSTALEVEDIVRQHGVIPATIGIIQGKVYHPDSWNIWLTQLLRPSKHPAGIWHMFFQSADLTELGRTPVTVVSAGVKSILDIERTLEYLETQGVCVSTYGESRDFPAFFSCHSGHQAPYNVTSPLQAASLIAAQESLGLQSGNLIAVPIPEQYDTLGQEIEGVIQGVVHEARNKNIQGKEVTPFILKRTVVGGSIVDFTARLGTQDVQSNGGTYPGTVKQSFGGVGRNLADGLSRLGVDTLFISAVGNDSHTATFESHCKHMNLSGVLRLEDQRTATYWAVLKSNGEVIFGIGDMDIHQQISPRYPADLSKAMKPFETDAFEAVVYTTPNLNELRTMAAHVSGKQPSSTVIDSADDMDLNAVIEETLSLLTPVSKHIPVTMVTVGRHGAMLCYHGDQSSHMPMRGDNFVLVICFPCGCLIRARHPDLHDQRPSRGSSLPAV</sequence>
<dbReference type="InterPro" id="IPR007342">
    <property type="entry name" value="PsuG"/>
</dbReference>
<reference evidence="8" key="1">
    <citation type="submission" date="2022-11" db="EMBL/GenBank/DDBJ databases">
        <title>Centuries of genome instability and evolution in soft-shell clam transmissible cancer (bioRxiv).</title>
        <authorList>
            <person name="Hart S.F.M."/>
            <person name="Yonemitsu M.A."/>
            <person name="Giersch R.M."/>
            <person name="Beal B.F."/>
            <person name="Arriagada G."/>
            <person name="Davis B.W."/>
            <person name="Ostrander E.A."/>
            <person name="Goff S.P."/>
            <person name="Metzger M.J."/>
        </authorList>
    </citation>
    <scope>NUCLEOTIDE SEQUENCE</scope>
    <source>
        <strain evidence="8">MELC-2E11</strain>
        <tissue evidence="8">Siphon/mantle</tissue>
    </source>
</reference>
<evidence type="ECO:0000313" key="8">
    <source>
        <dbReference type="EMBL" id="WAR16172.1"/>
    </source>
</evidence>
<dbReference type="InterPro" id="IPR011611">
    <property type="entry name" value="PfkB_dom"/>
</dbReference>
<keyword evidence="9" id="KW-1185">Reference proteome</keyword>
<protein>
    <submittedName>
        <fullName evidence="8">PSUG-like protein</fullName>
    </submittedName>
</protein>
<feature type="compositionally biased region" description="Low complexity" evidence="6">
    <location>
        <begin position="344"/>
        <end position="368"/>
    </location>
</feature>
<dbReference type="SUPFAM" id="SSF110581">
    <property type="entry name" value="Indigoidine synthase A-like"/>
    <property type="match status" value="1"/>
</dbReference>
<dbReference type="SUPFAM" id="SSF53613">
    <property type="entry name" value="Ribokinase-like"/>
    <property type="match status" value="1"/>
</dbReference>
<proteinExistence type="predicted"/>
<dbReference type="InterPro" id="IPR022830">
    <property type="entry name" value="Indigdn_synthA-like"/>
</dbReference>
<dbReference type="Gene3D" id="3.40.1790.10">
    <property type="entry name" value="Indigoidine synthase domain"/>
    <property type="match status" value="2"/>
</dbReference>
<keyword evidence="2" id="KW-0378">Hydrolase</keyword>
<evidence type="ECO:0000256" key="6">
    <source>
        <dbReference type="SAM" id="MobiDB-lite"/>
    </source>
</evidence>
<dbReference type="PANTHER" id="PTHR42909">
    <property type="entry name" value="ZGC:136858"/>
    <property type="match status" value="1"/>
</dbReference>
<keyword evidence="4" id="KW-0456">Lyase</keyword>
<feature type="domain" description="Carbohydrate kinase PfkB" evidence="7">
    <location>
        <begin position="767"/>
        <end position="859"/>
    </location>
</feature>
<dbReference type="Pfam" id="PF00294">
    <property type="entry name" value="PfkB"/>
    <property type="match status" value="1"/>
</dbReference>
<dbReference type="Proteomes" id="UP001164746">
    <property type="component" value="Chromosome 10"/>
</dbReference>
<evidence type="ECO:0000256" key="5">
    <source>
        <dbReference type="ARBA" id="ARBA00023295"/>
    </source>
</evidence>
<keyword evidence="5" id="KW-0326">Glycosidase</keyword>
<name>A0ABY7F3H1_MYAAR</name>
<dbReference type="Gene3D" id="3.40.1190.20">
    <property type="match status" value="1"/>
</dbReference>
<evidence type="ECO:0000256" key="1">
    <source>
        <dbReference type="ARBA" id="ARBA00022723"/>
    </source>
</evidence>
<dbReference type="PANTHER" id="PTHR42909:SF1">
    <property type="entry name" value="CARBOHYDRATE KINASE PFKB DOMAIN-CONTAINING PROTEIN"/>
    <property type="match status" value="1"/>
</dbReference>